<proteinExistence type="inferred from homology"/>
<feature type="binding site" description="axial binding residue" evidence="7">
    <location>
        <position position="443"/>
    </location>
    <ligand>
        <name>heme</name>
        <dbReference type="ChEBI" id="CHEBI:30413"/>
    </ligand>
    <ligandPart>
        <name>Fe</name>
        <dbReference type="ChEBI" id="CHEBI:18248"/>
    </ligandPart>
</feature>
<keyword evidence="11" id="KW-1185">Reference proteome</keyword>
<accession>A0A1L7WGX8</accession>
<dbReference type="PROSITE" id="PS00086">
    <property type="entry name" value="CYTOCHROME_P450"/>
    <property type="match status" value="1"/>
</dbReference>
<keyword evidence="9" id="KW-0812">Transmembrane</keyword>
<dbReference type="AlphaFoldDB" id="A0A1L7WGX8"/>
<keyword evidence="4 8" id="KW-0560">Oxidoreductase</keyword>
<reference evidence="10 11" key="1">
    <citation type="submission" date="2016-03" db="EMBL/GenBank/DDBJ databases">
        <authorList>
            <person name="Ploux O."/>
        </authorList>
    </citation>
    <scope>NUCLEOTIDE SEQUENCE [LARGE SCALE GENOMIC DNA]</scope>
    <source>
        <strain evidence="10 11">UAMH 11012</strain>
    </source>
</reference>
<dbReference type="GO" id="GO:0004497">
    <property type="term" value="F:monooxygenase activity"/>
    <property type="evidence" value="ECO:0007669"/>
    <property type="project" value="UniProtKB-KW"/>
</dbReference>
<keyword evidence="9" id="KW-1133">Transmembrane helix</keyword>
<evidence type="ECO:0000256" key="8">
    <source>
        <dbReference type="RuleBase" id="RU000461"/>
    </source>
</evidence>
<dbReference type="Gene3D" id="1.10.630.10">
    <property type="entry name" value="Cytochrome P450"/>
    <property type="match status" value="1"/>
</dbReference>
<keyword evidence="6 8" id="KW-0503">Monooxygenase</keyword>
<keyword evidence="5 7" id="KW-0408">Iron</keyword>
<dbReference type="InterPro" id="IPR001128">
    <property type="entry name" value="Cyt_P450"/>
</dbReference>
<evidence type="ECO:0000256" key="2">
    <source>
        <dbReference type="ARBA" id="ARBA00010617"/>
    </source>
</evidence>
<evidence type="ECO:0000256" key="4">
    <source>
        <dbReference type="ARBA" id="ARBA00023002"/>
    </source>
</evidence>
<dbReference type="OrthoDB" id="1844152at2759"/>
<organism evidence="10 11">
    <name type="scientific">Phialocephala subalpina</name>
    <dbReference type="NCBI Taxonomy" id="576137"/>
    <lineage>
        <taxon>Eukaryota</taxon>
        <taxon>Fungi</taxon>
        <taxon>Dikarya</taxon>
        <taxon>Ascomycota</taxon>
        <taxon>Pezizomycotina</taxon>
        <taxon>Leotiomycetes</taxon>
        <taxon>Helotiales</taxon>
        <taxon>Mollisiaceae</taxon>
        <taxon>Phialocephala</taxon>
        <taxon>Phialocephala fortinii species complex</taxon>
    </lineage>
</organism>
<dbReference type="GO" id="GO:0005506">
    <property type="term" value="F:iron ion binding"/>
    <property type="evidence" value="ECO:0007669"/>
    <property type="project" value="InterPro"/>
</dbReference>
<dbReference type="PANTHER" id="PTHR46206:SF6">
    <property type="entry name" value="CYTOCHROME P450 MONOOXYGENASE AN1598-RELATED"/>
    <property type="match status" value="1"/>
</dbReference>
<dbReference type="Proteomes" id="UP000184330">
    <property type="component" value="Unassembled WGS sequence"/>
</dbReference>
<sequence length="499" mass="56360">METKTIQSTVFSARQISAACIAIAYFVFRFLLKTKSKSKPDEYPTVGSPDAPNLHELLIEAHQKYPNKPFTIRETPHGAPTIVLPKRYIDEVKNLPETKLSFRKAVMNRLAGKYTTIGGELDHGMVDCVKIDLTRNIARTLAGLQDEADFAIPSTFGECEDWTPIPFYKDVLRIIALLSGRIFVGLPLCRNEEWIDITIRYTMDAFAAVDPVNNISPLWRFWSAPSMPQVKKIHEHRANGARLLKPILQERLRQMEDPTFGPPADMIQFLMSRAGEKKDDAMFLSYMQMLVSLAAIHTTAMNITHVIYDLAAHPEYIAPLREELESVLREDGGVLVKTSMTKLKKMDSFLKESQRMNPPNSLSLSRQTTSDITLSDGLYIPKGTYTAISSLGINYDPSTYPSPYEFQPFRFSNLRSQPGNENKYQFVTTSTESIAFGHGTHACPGRFFASNEIKVIFAGLLMRYDVKLKEGMGRPANMRGKTRLGPDTKAEVLFRKREN</sequence>
<feature type="transmembrane region" description="Helical" evidence="9">
    <location>
        <begin position="12"/>
        <end position="32"/>
    </location>
</feature>
<dbReference type="STRING" id="576137.A0A1L7WGX8"/>
<comment type="cofactor">
    <cofactor evidence="1 7">
        <name>heme</name>
        <dbReference type="ChEBI" id="CHEBI:30413"/>
    </cofactor>
</comment>
<comment type="similarity">
    <text evidence="2 8">Belongs to the cytochrome P450 family.</text>
</comment>
<evidence type="ECO:0000256" key="9">
    <source>
        <dbReference type="SAM" id="Phobius"/>
    </source>
</evidence>
<evidence type="ECO:0000256" key="3">
    <source>
        <dbReference type="ARBA" id="ARBA00022723"/>
    </source>
</evidence>
<dbReference type="GO" id="GO:0020037">
    <property type="term" value="F:heme binding"/>
    <property type="evidence" value="ECO:0007669"/>
    <property type="project" value="InterPro"/>
</dbReference>
<dbReference type="InterPro" id="IPR002403">
    <property type="entry name" value="Cyt_P450_E_grp-IV"/>
</dbReference>
<dbReference type="CDD" id="cd11041">
    <property type="entry name" value="CYP503A1-like"/>
    <property type="match status" value="1"/>
</dbReference>
<dbReference type="EMBL" id="FJOG01000002">
    <property type="protein sequence ID" value="CZR52034.1"/>
    <property type="molecule type" value="Genomic_DNA"/>
</dbReference>
<evidence type="ECO:0000313" key="10">
    <source>
        <dbReference type="EMBL" id="CZR52034.1"/>
    </source>
</evidence>
<keyword evidence="9" id="KW-0472">Membrane</keyword>
<name>A0A1L7WGX8_9HELO</name>
<keyword evidence="3 7" id="KW-0479">Metal-binding</keyword>
<evidence type="ECO:0000256" key="7">
    <source>
        <dbReference type="PIRSR" id="PIRSR602403-1"/>
    </source>
</evidence>
<gene>
    <name evidence="10" type="ORF">PAC_01911</name>
</gene>
<protein>
    <submittedName>
        <fullName evidence="10">Related to cytochrome P450 monooxygenase (LovA)</fullName>
    </submittedName>
</protein>
<dbReference type="GO" id="GO:0016705">
    <property type="term" value="F:oxidoreductase activity, acting on paired donors, with incorporation or reduction of molecular oxygen"/>
    <property type="evidence" value="ECO:0007669"/>
    <property type="project" value="InterPro"/>
</dbReference>
<evidence type="ECO:0000256" key="6">
    <source>
        <dbReference type="ARBA" id="ARBA00023033"/>
    </source>
</evidence>
<evidence type="ECO:0000313" key="11">
    <source>
        <dbReference type="Proteomes" id="UP000184330"/>
    </source>
</evidence>
<dbReference type="SUPFAM" id="SSF48264">
    <property type="entry name" value="Cytochrome P450"/>
    <property type="match status" value="1"/>
</dbReference>
<dbReference type="PANTHER" id="PTHR46206">
    <property type="entry name" value="CYTOCHROME P450"/>
    <property type="match status" value="1"/>
</dbReference>
<dbReference type="InterPro" id="IPR036396">
    <property type="entry name" value="Cyt_P450_sf"/>
</dbReference>
<dbReference type="PRINTS" id="PR00465">
    <property type="entry name" value="EP450IV"/>
</dbReference>
<dbReference type="InterPro" id="IPR017972">
    <property type="entry name" value="Cyt_P450_CS"/>
</dbReference>
<evidence type="ECO:0000256" key="5">
    <source>
        <dbReference type="ARBA" id="ARBA00023004"/>
    </source>
</evidence>
<keyword evidence="7 8" id="KW-0349">Heme</keyword>
<dbReference type="Pfam" id="PF00067">
    <property type="entry name" value="p450"/>
    <property type="match status" value="1"/>
</dbReference>
<evidence type="ECO:0000256" key="1">
    <source>
        <dbReference type="ARBA" id="ARBA00001971"/>
    </source>
</evidence>